<keyword evidence="1" id="KW-0472">Membrane</keyword>
<gene>
    <name evidence="2" type="ORF">AFUS01_LOCUS10672</name>
</gene>
<feature type="transmembrane region" description="Helical" evidence="1">
    <location>
        <begin position="80"/>
        <end position="101"/>
    </location>
</feature>
<evidence type="ECO:0000256" key="1">
    <source>
        <dbReference type="SAM" id="Phobius"/>
    </source>
</evidence>
<evidence type="ECO:0000313" key="3">
    <source>
        <dbReference type="Proteomes" id="UP000708208"/>
    </source>
</evidence>
<feature type="transmembrane region" description="Helical" evidence="1">
    <location>
        <begin position="182"/>
        <end position="205"/>
    </location>
</feature>
<keyword evidence="3" id="KW-1185">Reference proteome</keyword>
<comment type="caution">
    <text evidence="2">The sequence shown here is derived from an EMBL/GenBank/DDBJ whole genome shotgun (WGS) entry which is preliminary data.</text>
</comment>
<reference evidence="2" key="1">
    <citation type="submission" date="2021-06" db="EMBL/GenBank/DDBJ databases">
        <authorList>
            <person name="Hodson N. C."/>
            <person name="Mongue J. A."/>
            <person name="Jaron S. K."/>
        </authorList>
    </citation>
    <scope>NUCLEOTIDE SEQUENCE</scope>
</reference>
<dbReference type="EMBL" id="CAJVCH010079708">
    <property type="protein sequence ID" value="CAG7721458.1"/>
    <property type="molecule type" value="Genomic_DNA"/>
</dbReference>
<protein>
    <submittedName>
        <fullName evidence="2">Uncharacterized protein</fullName>
    </submittedName>
</protein>
<accession>A0A8J2NV39</accession>
<organism evidence="2 3">
    <name type="scientific">Allacma fusca</name>
    <dbReference type="NCBI Taxonomy" id="39272"/>
    <lineage>
        <taxon>Eukaryota</taxon>
        <taxon>Metazoa</taxon>
        <taxon>Ecdysozoa</taxon>
        <taxon>Arthropoda</taxon>
        <taxon>Hexapoda</taxon>
        <taxon>Collembola</taxon>
        <taxon>Symphypleona</taxon>
        <taxon>Sminthuridae</taxon>
        <taxon>Allacma</taxon>
    </lineage>
</organism>
<sequence>MEICTERLNFRREYYSIFRAMAIVNYGVFSWNVDTQRIFPSEIYRKTIWNSFALTSAGFGFVYTFAILSSDYVDLSKLEIHNLSVVAPDILQIFAIIYVFVLDLNLHCFNSNIIESINAILELDELGREEFQAIGNWSKGFETLVKMLRIIRKGGMTPGFLYYFRETSMRVFYDRYGFPGQLVNAIVGFYFGLRTAITMSFYIVVNLGHSEFLEFWIRHLIRYSVHFIRVTIPVDAEPEPVGRVIKLAFKGPEDP</sequence>
<name>A0A8J2NV39_9HEXA</name>
<keyword evidence="1" id="KW-0812">Transmembrane</keyword>
<feature type="transmembrane region" description="Helical" evidence="1">
    <location>
        <begin position="49"/>
        <end position="68"/>
    </location>
</feature>
<dbReference type="Proteomes" id="UP000708208">
    <property type="component" value="Unassembled WGS sequence"/>
</dbReference>
<proteinExistence type="predicted"/>
<dbReference type="AlphaFoldDB" id="A0A8J2NV39"/>
<keyword evidence="1" id="KW-1133">Transmembrane helix</keyword>
<evidence type="ECO:0000313" key="2">
    <source>
        <dbReference type="EMBL" id="CAG7721458.1"/>
    </source>
</evidence>